<evidence type="ECO:0000313" key="1">
    <source>
        <dbReference type="EMBL" id="EUB58938.1"/>
    </source>
</evidence>
<name>W6UD88_ECHGR</name>
<dbReference type="Proteomes" id="UP000019149">
    <property type="component" value="Unassembled WGS sequence"/>
</dbReference>
<dbReference type="AlphaFoldDB" id="W6UD88"/>
<dbReference type="CTD" id="36341872"/>
<dbReference type="GeneID" id="36341872"/>
<protein>
    <submittedName>
        <fullName evidence="1">Uncharacterized protein</fullName>
    </submittedName>
</protein>
<keyword evidence="2" id="KW-1185">Reference proteome</keyword>
<proteinExistence type="predicted"/>
<dbReference type="EMBL" id="APAU02000052">
    <property type="protein sequence ID" value="EUB58938.1"/>
    <property type="molecule type" value="Genomic_DNA"/>
</dbReference>
<dbReference type="RefSeq" id="XP_024350134.1">
    <property type="nucleotide sequence ID" value="XM_024495406.1"/>
</dbReference>
<sequence>MRNEVNEKLAEQNERSNLLPSNCLLFSTYRYFILLTMLPAISLIQSKSASMNAKILSSASISPPKNSKIHLRTHYSVENATPEYLTTTNSAVLSPNI</sequence>
<dbReference type="KEGG" id="egl:EGR_06157"/>
<reference evidence="1 2" key="1">
    <citation type="journal article" date="2013" name="Nat. Genet.">
        <title>The genome of the hydatid tapeworm Echinococcus granulosus.</title>
        <authorList>
            <person name="Zheng H."/>
            <person name="Zhang W."/>
            <person name="Zhang L."/>
            <person name="Zhang Z."/>
            <person name="Li J."/>
            <person name="Lu G."/>
            <person name="Zhu Y."/>
            <person name="Wang Y."/>
            <person name="Huang Y."/>
            <person name="Liu J."/>
            <person name="Kang H."/>
            <person name="Chen J."/>
            <person name="Wang L."/>
            <person name="Chen A."/>
            <person name="Yu S."/>
            <person name="Gao Z."/>
            <person name="Jin L."/>
            <person name="Gu W."/>
            <person name="Wang Z."/>
            <person name="Zhao L."/>
            <person name="Shi B."/>
            <person name="Wen H."/>
            <person name="Lin R."/>
            <person name="Jones M.K."/>
            <person name="Brejova B."/>
            <person name="Vinar T."/>
            <person name="Zhao G."/>
            <person name="McManus D.P."/>
            <person name="Chen Z."/>
            <person name="Zhou Y."/>
            <person name="Wang S."/>
        </authorList>
    </citation>
    <scope>NUCLEOTIDE SEQUENCE [LARGE SCALE GENOMIC DNA]</scope>
</reference>
<organism evidence="1 2">
    <name type="scientific">Echinococcus granulosus</name>
    <name type="common">Hydatid tapeworm</name>
    <dbReference type="NCBI Taxonomy" id="6210"/>
    <lineage>
        <taxon>Eukaryota</taxon>
        <taxon>Metazoa</taxon>
        <taxon>Spiralia</taxon>
        <taxon>Lophotrochozoa</taxon>
        <taxon>Platyhelminthes</taxon>
        <taxon>Cestoda</taxon>
        <taxon>Eucestoda</taxon>
        <taxon>Cyclophyllidea</taxon>
        <taxon>Taeniidae</taxon>
        <taxon>Echinococcus</taxon>
        <taxon>Echinococcus granulosus group</taxon>
    </lineage>
</organism>
<gene>
    <name evidence="1" type="ORF">EGR_06157</name>
</gene>
<evidence type="ECO:0000313" key="2">
    <source>
        <dbReference type="Proteomes" id="UP000019149"/>
    </source>
</evidence>
<comment type="caution">
    <text evidence="1">The sequence shown here is derived from an EMBL/GenBank/DDBJ whole genome shotgun (WGS) entry which is preliminary data.</text>
</comment>
<accession>W6UD88</accession>